<organism evidence="2 3">
    <name type="scientific">Datura stramonium</name>
    <name type="common">Jimsonweed</name>
    <name type="synonym">Common thornapple</name>
    <dbReference type="NCBI Taxonomy" id="4076"/>
    <lineage>
        <taxon>Eukaryota</taxon>
        <taxon>Viridiplantae</taxon>
        <taxon>Streptophyta</taxon>
        <taxon>Embryophyta</taxon>
        <taxon>Tracheophyta</taxon>
        <taxon>Spermatophyta</taxon>
        <taxon>Magnoliopsida</taxon>
        <taxon>eudicotyledons</taxon>
        <taxon>Gunneridae</taxon>
        <taxon>Pentapetalae</taxon>
        <taxon>asterids</taxon>
        <taxon>lamiids</taxon>
        <taxon>Solanales</taxon>
        <taxon>Solanaceae</taxon>
        <taxon>Solanoideae</taxon>
        <taxon>Datureae</taxon>
        <taxon>Datura</taxon>
    </lineage>
</organism>
<dbReference type="Pfam" id="PF00620">
    <property type="entry name" value="RhoGAP"/>
    <property type="match status" value="1"/>
</dbReference>
<keyword evidence="3" id="KW-1185">Reference proteome</keyword>
<protein>
    <recommendedName>
        <fullName evidence="1">Rho-GAP domain-containing protein</fullName>
    </recommendedName>
</protein>
<evidence type="ECO:0000259" key="1">
    <source>
        <dbReference type="PROSITE" id="PS50238"/>
    </source>
</evidence>
<dbReference type="Gene3D" id="1.10.555.10">
    <property type="entry name" value="Rho GTPase activation protein"/>
    <property type="match status" value="1"/>
</dbReference>
<gene>
    <name evidence="2" type="ORF">HAX54_044426</name>
</gene>
<dbReference type="EMBL" id="JACEIK010000677">
    <property type="protein sequence ID" value="MCD7460790.1"/>
    <property type="molecule type" value="Genomic_DNA"/>
</dbReference>
<dbReference type="CDD" id="cd00159">
    <property type="entry name" value="RhoGAP"/>
    <property type="match status" value="1"/>
</dbReference>
<dbReference type="Proteomes" id="UP000823775">
    <property type="component" value="Unassembled WGS sequence"/>
</dbReference>
<dbReference type="PROSITE" id="PS50238">
    <property type="entry name" value="RHOGAP"/>
    <property type="match status" value="1"/>
</dbReference>
<accession>A0ABS8SP58</accession>
<dbReference type="InterPro" id="IPR008936">
    <property type="entry name" value="Rho_GTPase_activation_prot"/>
</dbReference>
<reference evidence="2 3" key="1">
    <citation type="journal article" date="2021" name="BMC Genomics">
        <title>Datura genome reveals duplications of psychoactive alkaloid biosynthetic genes and high mutation rate following tissue culture.</title>
        <authorList>
            <person name="Rajewski A."/>
            <person name="Carter-House D."/>
            <person name="Stajich J."/>
            <person name="Litt A."/>
        </authorList>
    </citation>
    <scope>NUCLEOTIDE SEQUENCE [LARGE SCALE GENOMIC DNA]</scope>
    <source>
        <strain evidence="2">AR-01</strain>
    </source>
</reference>
<dbReference type="InterPro" id="IPR052799">
    <property type="entry name" value="Rho_GAP_Regulators"/>
</dbReference>
<feature type="domain" description="Rho-GAP" evidence="1">
    <location>
        <begin position="1"/>
        <end position="178"/>
    </location>
</feature>
<proteinExistence type="predicted"/>
<sequence length="178" mass="19916">MLNGFSDDKVMLLNYSYYKPLSGTKVEGILRQSADVEEVVQRVNEYEQGKTEFVPEEDAHVIGDCVKHVLRELPSSPVPASCCTALLEAYKIERKEARVNAMRSAILETFPEPNRRLLQSGKQNGNNNNIPSVIPQVGFGEDGVYTTLPLPCEGREAISNRPLAQIKHIKIKYGKEIQ</sequence>
<evidence type="ECO:0000313" key="3">
    <source>
        <dbReference type="Proteomes" id="UP000823775"/>
    </source>
</evidence>
<dbReference type="InterPro" id="IPR000198">
    <property type="entry name" value="RhoGAP_dom"/>
</dbReference>
<evidence type="ECO:0000313" key="2">
    <source>
        <dbReference type="EMBL" id="MCD7460790.1"/>
    </source>
</evidence>
<dbReference type="PANTHER" id="PTHR46265:SF2">
    <property type="entry name" value="RHO GTPASE-ACTIVATING PROTEIN 7"/>
    <property type="match status" value="1"/>
</dbReference>
<comment type="caution">
    <text evidence="2">The sequence shown here is derived from an EMBL/GenBank/DDBJ whole genome shotgun (WGS) entry which is preliminary data.</text>
</comment>
<dbReference type="PANTHER" id="PTHR46265">
    <property type="entry name" value="RHO GTPASE-ACTIVATING PROTEIN 7"/>
    <property type="match status" value="1"/>
</dbReference>
<dbReference type="SUPFAM" id="SSF48350">
    <property type="entry name" value="GTPase activation domain, GAP"/>
    <property type="match status" value="1"/>
</dbReference>
<name>A0ABS8SP58_DATST</name>